<gene>
    <name evidence="2" type="ORF">BCR38DRAFT_411835</name>
</gene>
<dbReference type="OrthoDB" id="4736519at2759"/>
<dbReference type="PROSITE" id="PS51257">
    <property type="entry name" value="PROKAR_LIPOPROTEIN"/>
    <property type="match status" value="1"/>
</dbReference>
<protein>
    <recommendedName>
        <fullName evidence="4">Secreted protein</fullName>
    </recommendedName>
</protein>
<name>A0A1Y2DN76_9PEZI</name>
<keyword evidence="1" id="KW-0732">Signal</keyword>
<organism evidence="2 3">
    <name type="scientific">Pseudomassariella vexata</name>
    <dbReference type="NCBI Taxonomy" id="1141098"/>
    <lineage>
        <taxon>Eukaryota</taxon>
        <taxon>Fungi</taxon>
        <taxon>Dikarya</taxon>
        <taxon>Ascomycota</taxon>
        <taxon>Pezizomycotina</taxon>
        <taxon>Sordariomycetes</taxon>
        <taxon>Xylariomycetidae</taxon>
        <taxon>Amphisphaeriales</taxon>
        <taxon>Pseudomassariaceae</taxon>
        <taxon>Pseudomassariella</taxon>
    </lineage>
</organism>
<evidence type="ECO:0000313" key="2">
    <source>
        <dbReference type="EMBL" id="ORY60711.1"/>
    </source>
</evidence>
<feature type="chain" id="PRO_5010999210" description="Secreted protein" evidence="1">
    <location>
        <begin position="18"/>
        <end position="165"/>
    </location>
</feature>
<proteinExistence type="predicted"/>
<dbReference type="Proteomes" id="UP000193689">
    <property type="component" value="Unassembled WGS sequence"/>
</dbReference>
<dbReference type="AlphaFoldDB" id="A0A1Y2DN76"/>
<keyword evidence="3" id="KW-1185">Reference proteome</keyword>
<sequence length="165" mass="17091">MKFIVLVAAALVTSCVSVSSSCSQANATVCSLEYGGVVHPSTCIGQKSTWLYDYATCYDLPSEWTEGNGTLTPATADAVCYAQMAPCSAVSEDTSGEKCEDTPDCSGSIMLTMSNPIGWNLGSYGLRPYVKSFACYPRGNPAGKPLVPTATSSLTAAGPTSVNSV</sequence>
<evidence type="ECO:0000256" key="1">
    <source>
        <dbReference type="SAM" id="SignalP"/>
    </source>
</evidence>
<dbReference type="EMBL" id="MCFJ01000011">
    <property type="protein sequence ID" value="ORY60711.1"/>
    <property type="molecule type" value="Genomic_DNA"/>
</dbReference>
<dbReference type="GeneID" id="63774827"/>
<comment type="caution">
    <text evidence="2">The sequence shown here is derived from an EMBL/GenBank/DDBJ whole genome shotgun (WGS) entry which is preliminary data.</text>
</comment>
<dbReference type="RefSeq" id="XP_040712938.1">
    <property type="nucleotide sequence ID" value="XM_040858615.1"/>
</dbReference>
<evidence type="ECO:0008006" key="4">
    <source>
        <dbReference type="Google" id="ProtNLM"/>
    </source>
</evidence>
<accession>A0A1Y2DN76</accession>
<reference evidence="2 3" key="1">
    <citation type="submission" date="2016-07" db="EMBL/GenBank/DDBJ databases">
        <title>Pervasive Adenine N6-methylation of Active Genes in Fungi.</title>
        <authorList>
            <consortium name="DOE Joint Genome Institute"/>
            <person name="Mondo S.J."/>
            <person name="Dannebaum R.O."/>
            <person name="Kuo R.C."/>
            <person name="Labutti K."/>
            <person name="Haridas S."/>
            <person name="Kuo A."/>
            <person name="Salamov A."/>
            <person name="Ahrendt S.R."/>
            <person name="Lipzen A."/>
            <person name="Sullivan W."/>
            <person name="Andreopoulos W.B."/>
            <person name="Clum A."/>
            <person name="Lindquist E."/>
            <person name="Daum C."/>
            <person name="Ramamoorthy G.K."/>
            <person name="Gryganskyi A."/>
            <person name="Culley D."/>
            <person name="Magnuson J.K."/>
            <person name="James T.Y."/>
            <person name="O'Malley M.A."/>
            <person name="Stajich J.E."/>
            <person name="Spatafora J.W."/>
            <person name="Visel A."/>
            <person name="Grigoriev I.V."/>
        </authorList>
    </citation>
    <scope>NUCLEOTIDE SEQUENCE [LARGE SCALE GENOMIC DNA]</scope>
    <source>
        <strain evidence="2 3">CBS 129021</strain>
    </source>
</reference>
<dbReference type="InParanoid" id="A0A1Y2DN76"/>
<evidence type="ECO:0000313" key="3">
    <source>
        <dbReference type="Proteomes" id="UP000193689"/>
    </source>
</evidence>
<feature type="signal peptide" evidence="1">
    <location>
        <begin position="1"/>
        <end position="17"/>
    </location>
</feature>